<dbReference type="InterPro" id="IPR050389">
    <property type="entry name" value="LysR-type_TF"/>
</dbReference>
<dbReference type="AlphaFoldDB" id="A0A147IS42"/>
<dbReference type="RefSeq" id="WP_058745553.1">
    <property type="nucleotide sequence ID" value="NZ_LDTF01000048.1"/>
</dbReference>
<dbReference type="SUPFAM" id="SSF53850">
    <property type="entry name" value="Periplasmic binding protein-like II"/>
    <property type="match status" value="1"/>
</dbReference>
<evidence type="ECO:0000256" key="2">
    <source>
        <dbReference type="ARBA" id="ARBA00023015"/>
    </source>
</evidence>
<dbReference type="InterPro" id="IPR036390">
    <property type="entry name" value="WH_DNA-bd_sf"/>
</dbReference>
<dbReference type="PROSITE" id="PS50931">
    <property type="entry name" value="HTH_LYSR"/>
    <property type="match status" value="1"/>
</dbReference>
<comment type="caution">
    <text evidence="6">The sequence shown here is derived from an EMBL/GenBank/DDBJ whole genome shotgun (WGS) entry which is preliminary data.</text>
</comment>
<name>A0A147IS42_9SPHN</name>
<comment type="similarity">
    <text evidence="1">Belongs to the LysR transcriptional regulatory family.</text>
</comment>
<accession>A0A147IS42</accession>
<dbReference type="GO" id="GO:0003677">
    <property type="term" value="F:DNA binding"/>
    <property type="evidence" value="ECO:0007669"/>
    <property type="project" value="UniProtKB-KW"/>
</dbReference>
<dbReference type="EMBL" id="LDTF01000048">
    <property type="protein sequence ID" value="KTT98155.1"/>
    <property type="molecule type" value="Genomic_DNA"/>
</dbReference>
<dbReference type="InterPro" id="IPR036388">
    <property type="entry name" value="WH-like_DNA-bd_sf"/>
</dbReference>
<evidence type="ECO:0000313" key="6">
    <source>
        <dbReference type="EMBL" id="KTT98155.1"/>
    </source>
</evidence>
<dbReference type="Pfam" id="PF03466">
    <property type="entry name" value="LysR_substrate"/>
    <property type="match status" value="1"/>
</dbReference>
<proteinExistence type="inferred from homology"/>
<dbReference type="SUPFAM" id="SSF46785">
    <property type="entry name" value="Winged helix' DNA-binding domain"/>
    <property type="match status" value="1"/>
</dbReference>
<dbReference type="Gene3D" id="3.40.190.10">
    <property type="entry name" value="Periplasmic binding protein-like II"/>
    <property type="match status" value="2"/>
</dbReference>
<dbReference type="Pfam" id="PF00126">
    <property type="entry name" value="HTH_1"/>
    <property type="match status" value="1"/>
</dbReference>
<organism evidence="6 7">
    <name type="scientific">Sphingomonas yabuuchiae</name>
    <dbReference type="NCBI Taxonomy" id="172044"/>
    <lineage>
        <taxon>Bacteria</taxon>
        <taxon>Pseudomonadati</taxon>
        <taxon>Pseudomonadota</taxon>
        <taxon>Alphaproteobacteria</taxon>
        <taxon>Sphingomonadales</taxon>
        <taxon>Sphingomonadaceae</taxon>
        <taxon>Sphingomonas</taxon>
    </lineage>
</organism>
<dbReference type="Proteomes" id="UP000073923">
    <property type="component" value="Unassembled WGS sequence"/>
</dbReference>
<dbReference type="CDD" id="cd08417">
    <property type="entry name" value="PBP2_Nitroaromatics_like"/>
    <property type="match status" value="1"/>
</dbReference>
<gene>
    <name evidence="6" type="ORF">NS355_09935</name>
</gene>
<dbReference type="InterPro" id="IPR000847">
    <property type="entry name" value="LysR_HTH_N"/>
</dbReference>
<keyword evidence="4" id="KW-0804">Transcription</keyword>
<dbReference type="Gene3D" id="1.10.10.10">
    <property type="entry name" value="Winged helix-like DNA-binding domain superfamily/Winged helix DNA-binding domain"/>
    <property type="match status" value="1"/>
</dbReference>
<dbReference type="GO" id="GO:0003700">
    <property type="term" value="F:DNA-binding transcription factor activity"/>
    <property type="evidence" value="ECO:0007669"/>
    <property type="project" value="InterPro"/>
</dbReference>
<protein>
    <recommendedName>
        <fullName evidence="5">HTH lysR-type domain-containing protein</fullName>
    </recommendedName>
</protein>
<evidence type="ECO:0000256" key="3">
    <source>
        <dbReference type="ARBA" id="ARBA00023125"/>
    </source>
</evidence>
<dbReference type="PANTHER" id="PTHR30118">
    <property type="entry name" value="HTH-TYPE TRANSCRIPTIONAL REGULATOR LEUO-RELATED"/>
    <property type="match status" value="1"/>
</dbReference>
<evidence type="ECO:0000256" key="1">
    <source>
        <dbReference type="ARBA" id="ARBA00009437"/>
    </source>
</evidence>
<keyword evidence="3" id="KW-0238">DNA-binding</keyword>
<evidence type="ECO:0000256" key="4">
    <source>
        <dbReference type="ARBA" id="ARBA00023163"/>
    </source>
</evidence>
<feature type="domain" description="HTH lysR-type" evidence="5">
    <location>
        <begin position="26"/>
        <end position="83"/>
    </location>
</feature>
<dbReference type="InterPro" id="IPR005119">
    <property type="entry name" value="LysR_subst-bd"/>
</dbReference>
<dbReference type="InterPro" id="IPR037402">
    <property type="entry name" value="YidZ_PBP2"/>
</dbReference>
<dbReference type="PATRIC" id="fig|172044.3.peg.1928"/>
<reference evidence="6 7" key="1">
    <citation type="journal article" date="2016" name="Front. Microbiol.">
        <title>Genomic Resource of Rice Seed Associated Bacteria.</title>
        <authorList>
            <person name="Midha S."/>
            <person name="Bansal K."/>
            <person name="Sharma S."/>
            <person name="Kumar N."/>
            <person name="Patil P.P."/>
            <person name="Chaudhry V."/>
            <person name="Patil P.B."/>
        </authorList>
    </citation>
    <scope>NUCLEOTIDE SEQUENCE [LARGE SCALE GENOMIC DNA]</scope>
    <source>
        <strain evidence="6 7">NS355</strain>
    </source>
</reference>
<keyword evidence="2" id="KW-0805">Transcription regulation</keyword>
<evidence type="ECO:0000259" key="5">
    <source>
        <dbReference type="PROSITE" id="PS50931"/>
    </source>
</evidence>
<sequence length="324" mass="36265">MTAPDQSADMQVGVKAPPKGDMVQRLNLNLLYPLDAILHAPTLTEAGRRVSLGQSTMSHALRKLRAHFGDNLVLMTGGEWQLTALGLTLRDDVRRVLREVENTLSLSREFDPATTTEAITVAATETTEQMLLGRLILNSSKSAPGLTVNIMPVDHQNPRRSLDQGADILIVAEDMAIDQMETMPILTDHAACMIWQEHPRLRDCWEISEEQYRNGRHIVSGNEKTDAVALDRSGLEMLRNRRICVRTTSFATVPAFVVGTDLIATGSSWLFQSYAASMPLKVIPAPFAERENTIVAQWPRHRNKPLLTWFLAQIRALPLRHTRY</sequence>
<evidence type="ECO:0000313" key="7">
    <source>
        <dbReference type="Proteomes" id="UP000073923"/>
    </source>
</evidence>
<dbReference type="PANTHER" id="PTHR30118:SF6">
    <property type="entry name" value="HTH-TYPE TRANSCRIPTIONAL REGULATOR LEUO"/>
    <property type="match status" value="1"/>
</dbReference>
<dbReference type="OrthoDB" id="8339333at2"/>